<evidence type="ECO:0000256" key="1">
    <source>
        <dbReference type="SAM" id="MobiDB-lite"/>
    </source>
</evidence>
<evidence type="ECO:0000313" key="3">
    <source>
        <dbReference type="Proteomes" id="UP000828390"/>
    </source>
</evidence>
<evidence type="ECO:0000313" key="2">
    <source>
        <dbReference type="EMBL" id="KAH3700970.1"/>
    </source>
</evidence>
<keyword evidence="3" id="KW-1185">Reference proteome</keyword>
<dbReference type="EMBL" id="JAIWYP010000015">
    <property type="protein sequence ID" value="KAH3700970.1"/>
    <property type="molecule type" value="Genomic_DNA"/>
</dbReference>
<sequence length="95" mass="10650">MRTESTLKLVITAPHADRFKPGVSRSLQREFRQPHVASEAAPNRPARWHRALASGTLGGVSFWKSSHRETVPIMQESVKRERSANSEWLSSSLIG</sequence>
<reference evidence="2" key="2">
    <citation type="submission" date="2020-11" db="EMBL/GenBank/DDBJ databases">
        <authorList>
            <person name="McCartney M.A."/>
            <person name="Auch B."/>
            <person name="Kono T."/>
            <person name="Mallez S."/>
            <person name="Becker A."/>
            <person name="Gohl D.M."/>
            <person name="Silverstein K.A.T."/>
            <person name="Koren S."/>
            <person name="Bechman K.B."/>
            <person name="Herman A."/>
            <person name="Abrahante J.E."/>
            <person name="Garbe J."/>
        </authorList>
    </citation>
    <scope>NUCLEOTIDE SEQUENCE</scope>
    <source>
        <strain evidence="2">Duluth1</strain>
        <tissue evidence="2">Whole animal</tissue>
    </source>
</reference>
<dbReference type="AlphaFoldDB" id="A0A9D3YLE7"/>
<comment type="caution">
    <text evidence="2">The sequence shown here is derived from an EMBL/GenBank/DDBJ whole genome shotgun (WGS) entry which is preliminary data.</text>
</comment>
<proteinExistence type="predicted"/>
<protein>
    <submittedName>
        <fullName evidence="2">Uncharacterized protein</fullName>
    </submittedName>
</protein>
<accession>A0A9D3YLE7</accession>
<organism evidence="2 3">
    <name type="scientific">Dreissena polymorpha</name>
    <name type="common">Zebra mussel</name>
    <name type="synonym">Mytilus polymorpha</name>
    <dbReference type="NCBI Taxonomy" id="45954"/>
    <lineage>
        <taxon>Eukaryota</taxon>
        <taxon>Metazoa</taxon>
        <taxon>Spiralia</taxon>
        <taxon>Lophotrochozoa</taxon>
        <taxon>Mollusca</taxon>
        <taxon>Bivalvia</taxon>
        <taxon>Autobranchia</taxon>
        <taxon>Heteroconchia</taxon>
        <taxon>Euheterodonta</taxon>
        <taxon>Imparidentia</taxon>
        <taxon>Neoheterodontei</taxon>
        <taxon>Myida</taxon>
        <taxon>Dreissenoidea</taxon>
        <taxon>Dreissenidae</taxon>
        <taxon>Dreissena</taxon>
    </lineage>
</organism>
<reference evidence="2" key="1">
    <citation type="journal article" date="2019" name="bioRxiv">
        <title>The Genome of the Zebra Mussel, Dreissena polymorpha: A Resource for Invasive Species Research.</title>
        <authorList>
            <person name="McCartney M.A."/>
            <person name="Auch B."/>
            <person name="Kono T."/>
            <person name="Mallez S."/>
            <person name="Zhang Y."/>
            <person name="Obille A."/>
            <person name="Becker A."/>
            <person name="Abrahante J.E."/>
            <person name="Garbe J."/>
            <person name="Badalamenti J.P."/>
            <person name="Herman A."/>
            <person name="Mangelson H."/>
            <person name="Liachko I."/>
            <person name="Sullivan S."/>
            <person name="Sone E.D."/>
            <person name="Koren S."/>
            <person name="Silverstein K.A.T."/>
            <person name="Beckman K.B."/>
            <person name="Gohl D.M."/>
        </authorList>
    </citation>
    <scope>NUCLEOTIDE SEQUENCE</scope>
    <source>
        <strain evidence="2">Duluth1</strain>
        <tissue evidence="2">Whole animal</tissue>
    </source>
</reference>
<gene>
    <name evidence="2" type="ORF">DPMN_075952</name>
</gene>
<feature type="region of interest" description="Disordered" evidence="1">
    <location>
        <begin position="23"/>
        <end position="44"/>
    </location>
</feature>
<dbReference type="Proteomes" id="UP000828390">
    <property type="component" value="Unassembled WGS sequence"/>
</dbReference>
<name>A0A9D3YLE7_DREPO</name>